<accession>A0ACB6ZK86</accession>
<keyword evidence="2" id="KW-1185">Reference proteome</keyword>
<sequence>MSPGPTSCILRWTPTDRPRAASRMARRAERNSEGFWLRIAKHGTTHPPVFSNDRTKVAWAELAGDGCESDHAVLVVYDLKKDESYKLTSCWDRSPASISFSEDDKYIYFTAGSKARVKVFVLPVPASKPGSDKKLASPFKPTDEHTTSAIQPLPGSRLLYFQNSFTKPNDVHLTRGLNQLPASVSQLTRFTEELNGKSLDAGEEFYFDGAEMKIQGWILKLKGYRKNNRSVCSTGVLRRCCPPSGSTTFGQDLTDAIKGGWGGKPLVDLQKGWQYILDVIDRDHAVAAGADYGGWIQRNPGYGFGLKALVCHDGVFDSQYGEYSTDEHYFFKREIGEQPWKDKTREFTRRFSPSNHVHKWSTPESIIQGNKNYRLPEAVGIAASHALQQQGAPSRLAMFPDGNHRVLNHGNSLKWHYEVFCWLNQFVGKDNANQKCSD</sequence>
<dbReference type="Proteomes" id="UP000886501">
    <property type="component" value="Unassembled WGS sequence"/>
</dbReference>
<comment type="caution">
    <text evidence="1">The sequence shown here is derived from an EMBL/GenBank/DDBJ whole genome shotgun (WGS) entry which is preliminary data.</text>
</comment>
<evidence type="ECO:0000313" key="2">
    <source>
        <dbReference type="Proteomes" id="UP000886501"/>
    </source>
</evidence>
<proteinExistence type="predicted"/>
<name>A0ACB6ZK86_THEGA</name>
<organism evidence="1 2">
    <name type="scientific">Thelephora ganbajun</name>
    <name type="common">Ganba fungus</name>
    <dbReference type="NCBI Taxonomy" id="370292"/>
    <lineage>
        <taxon>Eukaryota</taxon>
        <taxon>Fungi</taxon>
        <taxon>Dikarya</taxon>
        <taxon>Basidiomycota</taxon>
        <taxon>Agaricomycotina</taxon>
        <taxon>Agaricomycetes</taxon>
        <taxon>Thelephorales</taxon>
        <taxon>Thelephoraceae</taxon>
        <taxon>Thelephora</taxon>
    </lineage>
</organism>
<protein>
    <submittedName>
        <fullName evidence="1">Alpha/beta-hydrolase</fullName>
    </submittedName>
</protein>
<evidence type="ECO:0000313" key="1">
    <source>
        <dbReference type="EMBL" id="KAF9649811.1"/>
    </source>
</evidence>
<reference evidence="1" key="2">
    <citation type="journal article" date="2020" name="Nat. Commun.">
        <title>Large-scale genome sequencing of mycorrhizal fungi provides insights into the early evolution of symbiotic traits.</title>
        <authorList>
            <person name="Miyauchi S."/>
            <person name="Kiss E."/>
            <person name="Kuo A."/>
            <person name="Drula E."/>
            <person name="Kohler A."/>
            <person name="Sanchez-Garcia M."/>
            <person name="Morin E."/>
            <person name="Andreopoulos B."/>
            <person name="Barry K.W."/>
            <person name="Bonito G."/>
            <person name="Buee M."/>
            <person name="Carver A."/>
            <person name="Chen C."/>
            <person name="Cichocki N."/>
            <person name="Clum A."/>
            <person name="Culley D."/>
            <person name="Crous P.W."/>
            <person name="Fauchery L."/>
            <person name="Girlanda M."/>
            <person name="Hayes R.D."/>
            <person name="Keri Z."/>
            <person name="LaButti K."/>
            <person name="Lipzen A."/>
            <person name="Lombard V."/>
            <person name="Magnuson J."/>
            <person name="Maillard F."/>
            <person name="Murat C."/>
            <person name="Nolan M."/>
            <person name="Ohm R.A."/>
            <person name="Pangilinan J."/>
            <person name="Pereira M.F."/>
            <person name="Perotto S."/>
            <person name="Peter M."/>
            <person name="Pfister S."/>
            <person name="Riley R."/>
            <person name="Sitrit Y."/>
            <person name="Stielow J.B."/>
            <person name="Szollosi G."/>
            <person name="Zifcakova L."/>
            <person name="Stursova M."/>
            <person name="Spatafora J.W."/>
            <person name="Tedersoo L."/>
            <person name="Vaario L.M."/>
            <person name="Yamada A."/>
            <person name="Yan M."/>
            <person name="Wang P."/>
            <person name="Xu J."/>
            <person name="Bruns T."/>
            <person name="Baldrian P."/>
            <person name="Vilgalys R."/>
            <person name="Dunand C."/>
            <person name="Henrissat B."/>
            <person name="Grigoriev I.V."/>
            <person name="Hibbett D."/>
            <person name="Nagy L.G."/>
            <person name="Martin F.M."/>
        </authorList>
    </citation>
    <scope>NUCLEOTIDE SEQUENCE</scope>
    <source>
        <strain evidence="1">P2</strain>
    </source>
</reference>
<reference evidence="1" key="1">
    <citation type="submission" date="2019-10" db="EMBL/GenBank/DDBJ databases">
        <authorList>
            <consortium name="DOE Joint Genome Institute"/>
            <person name="Kuo A."/>
            <person name="Miyauchi S."/>
            <person name="Kiss E."/>
            <person name="Drula E."/>
            <person name="Kohler A."/>
            <person name="Sanchez-Garcia M."/>
            <person name="Andreopoulos B."/>
            <person name="Barry K.W."/>
            <person name="Bonito G."/>
            <person name="Buee M."/>
            <person name="Carver A."/>
            <person name="Chen C."/>
            <person name="Cichocki N."/>
            <person name="Clum A."/>
            <person name="Culley D."/>
            <person name="Crous P.W."/>
            <person name="Fauchery L."/>
            <person name="Girlanda M."/>
            <person name="Hayes R."/>
            <person name="Keri Z."/>
            <person name="Labutti K."/>
            <person name="Lipzen A."/>
            <person name="Lombard V."/>
            <person name="Magnuson J."/>
            <person name="Maillard F."/>
            <person name="Morin E."/>
            <person name="Murat C."/>
            <person name="Nolan M."/>
            <person name="Ohm R."/>
            <person name="Pangilinan J."/>
            <person name="Pereira M."/>
            <person name="Perotto S."/>
            <person name="Peter M."/>
            <person name="Riley R."/>
            <person name="Sitrit Y."/>
            <person name="Stielow B."/>
            <person name="Szollosi G."/>
            <person name="Zifcakova L."/>
            <person name="Stursova M."/>
            <person name="Spatafora J.W."/>
            <person name="Tedersoo L."/>
            <person name="Vaario L.-M."/>
            <person name="Yamada A."/>
            <person name="Yan M."/>
            <person name="Wang P."/>
            <person name="Xu J."/>
            <person name="Bruns T."/>
            <person name="Baldrian P."/>
            <person name="Vilgalys R."/>
            <person name="Henrissat B."/>
            <person name="Grigoriev I.V."/>
            <person name="Hibbett D."/>
            <person name="Nagy L.G."/>
            <person name="Martin F.M."/>
        </authorList>
    </citation>
    <scope>NUCLEOTIDE SEQUENCE</scope>
    <source>
        <strain evidence="1">P2</strain>
    </source>
</reference>
<gene>
    <name evidence="1" type="ORF">BDM02DRAFT_3186024</name>
</gene>
<dbReference type="EMBL" id="MU117993">
    <property type="protein sequence ID" value="KAF9649811.1"/>
    <property type="molecule type" value="Genomic_DNA"/>
</dbReference>